<name>A0A495X8B4_9PSEU</name>
<gene>
    <name evidence="1" type="ORF">DFJ66_2309</name>
</gene>
<dbReference type="Proteomes" id="UP000272729">
    <property type="component" value="Unassembled WGS sequence"/>
</dbReference>
<dbReference type="EMBL" id="RBXR01000001">
    <property type="protein sequence ID" value="RKT69114.1"/>
    <property type="molecule type" value="Genomic_DNA"/>
</dbReference>
<reference evidence="1 2" key="1">
    <citation type="submission" date="2018-10" db="EMBL/GenBank/DDBJ databases">
        <title>Sequencing the genomes of 1000 actinobacteria strains.</title>
        <authorList>
            <person name="Klenk H.-P."/>
        </authorList>
    </citation>
    <scope>NUCLEOTIDE SEQUENCE [LARGE SCALE GENOMIC DNA]</scope>
    <source>
        <strain evidence="1 2">DSM 43911</strain>
    </source>
</reference>
<organism evidence="1 2">
    <name type="scientific">Saccharothrix variisporea</name>
    <dbReference type="NCBI Taxonomy" id="543527"/>
    <lineage>
        <taxon>Bacteria</taxon>
        <taxon>Bacillati</taxon>
        <taxon>Actinomycetota</taxon>
        <taxon>Actinomycetes</taxon>
        <taxon>Pseudonocardiales</taxon>
        <taxon>Pseudonocardiaceae</taxon>
        <taxon>Saccharothrix</taxon>
    </lineage>
</organism>
<keyword evidence="2" id="KW-1185">Reference proteome</keyword>
<evidence type="ECO:0000313" key="2">
    <source>
        <dbReference type="Proteomes" id="UP000272729"/>
    </source>
</evidence>
<dbReference type="AlphaFoldDB" id="A0A495X8B4"/>
<sequence>MWRRRVAAVRREPVAAVWRRPASVVRRQPVAAACAGGAAQVDRYRALTQDACPRIVAERDNPAGAFRSGSARAATCGIKSTSFLAVKPR</sequence>
<comment type="caution">
    <text evidence="1">The sequence shown here is derived from an EMBL/GenBank/DDBJ whole genome shotgun (WGS) entry which is preliminary data.</text>
</comment>
<proteinExistence type="predicted"/>
<accession>A0A495X8B4</accession>
<evidence type="ECO:0000313" key="1">
    <source>
        <dbReference type="EMBL" id="RKT69114.1"/>
    </source>
</evidence>
<protein>
    <submittedName>
        <fullName evidence="1">Uncharacterized protein</fullName>
    </submittedName>
</protein>